<reference evidence="2 3" key="1">
    <citation type="submission" date="2020-02" db="EMBL/GenBank/DDBJ databases">
        <title>Sequencing the genomes of 1000 actinobacteria strains.</title>
        <authorList>
            <person name="Klenk H.-P."/>
        </authorList>
    </citation>
    <scope>NUCLEOTIDE SEQUENCE [LARGE SCALE GENOMIC DNA]</scope>
    <source>
        <strain evidence="2 3">DSM 19609</strain>
    </source>
</reference>
<keyword evidence="2" id="KW-0560">Oxidoreductase</keyword>
<name>A0ABX0SF95_9ACTN</name>
<keyword evidence="3" id="KW-1185">Reference proteome</keyword>
<evidence type="ECO:0000313" key="3">
    <source>
        <dbReference type="Proteomes" id="UP000749311"/>
    </source>
</evidence>
<dbReference type="SUPFAM" id="SSF53807">
    <property type="entry name" value="Helical backbone' metal receptor"/>
    <property type="match status" value="1"/>
</dbReference>
<evidence type="ECO:0000313" key="2">
    <source>
        <dbReference type="EMBL" id="NIH57063.1"/>
    </source>
</evidence>
<evidence type="ECO:0000259" key="1">
    <source>
        <dbReference type="Pfam" id="PF00148"/>
    </source>
</evidence>
<gene>
    <name evidence="2" type="ORF">FB473_001708</name>
</gene>
<dbReference type="Pfam" id="PF00148">
    <property type="entry name" value="Oxidored_nitro"/>
    <property type="match status" value="1"/>
</dbReference>
<dbReference type="EC" id="1.18.6.1" evidence="2"/>
<proteinExistence type="predicted"/>
<comment type="caution">
    <text evidence="2">The sequence shown here is derived from an EMBL/GenBank/DDBJ whole genome shotgun (WGS) entry which is preliminary data.</text>
</comment>
<dbReference type="EMBL" id="JAAMOZ010000001">
    <property type="protein sequence ID" value="NIH57063.1"/>
    <property type="molecule type" value="Genomic_DNA"/>
</dbReference>
<dbReference type="Gene3D" id="3.40.50.12380">
    <property type="entry name" value="Nitrogenase MoFe cofactor biosynthesis protein NifE, C-terminal"/>
    <property type="match status" value="1"/>
</dbReference>
<dbReference type="InterPro" id="IPR000510">
    <property type="entry name" value="Nase/OxRdtase_comp1"/>
</dbReference>
<feature type="domain" description="Nitrogenase/oxidoreductase component 1" evidence="1">
    <location>
        <begin position="62"/>
        <end position="459"/>
    </location>
</feature>
<accession>A0ABX0SF95</accession>
<dbReference type="Gene3D" id="3.40.50.1980">
    <property type="entry name" value="Nitrogenase molybdenum iron protein domain"/>
    <property type="match status" value="1"/>
</dbReference>
<dbReference type="PANTHER" id="PTHR42956:SF1">
    <property type="entry name" value="NITROGENASE IRON-MOLYBDENUM COFACTOR BIOSYNTHESIS PROTEIN NIFE"/>
    <property type="match status" value="1"/>
</dbReference>
<dbReference type="Proteomes" id="UP000749311">
    <property type="component" value="Unassembled WGS sequence"/>
</dbReference>
<protein>
    <submittedName>
        <fullName evidence="2">Nitrogenase molybdenum-iron protein alpha chain</fullName>
        <ecNumber evidence="2">1.18.6.1</ecNumber>
    </submittedName>
</protein>
<organism evidence="2 3">
    <name type="scientific">Brooklawnia cerclae</name>
    <dbReference type="NCBI Taxonomy" id="349934"/>
    <lineage>
        <taxon>Bacteria</taxon>
        <taxon>Bacillati</taxon>
        <taxon>Actinomycetota</taxon>
        <taxon>Actinomycetes</taxon>
        <taxon>Propionibacteriales</taxon>
        <taxon>Propionibacteriaceae</taxon>
        <taxon>Brooklawnia</taxon>
    </lineage>
</organism>
<dbReference type="GO" id="GO:0016163">
    <property type="term" value="F:nitrogenase activity"/>
    <property type="evidence" value="ECO:0007669"/>
    <property type="project" value="UniProtKB-EC"/>
</dbReference>
<dbReference type="PANTHER" id="PTHR42956">
    <property type="entry name" value="NITROGENASE IRON-MOLYBDENUM COFACTOR BIOSYNTHESIS PROTEIN NIFE"/>
    <property type="match status" value="1"/>
</dbReference>
<dbReference type="InterPro" id="IPR049939">
    <property type="entry name" value="NifE-like"/>
</dbReference>
<sequence>MSTMAMAHPVRLDLPEVEVREQRLRATVSYNGTARDLSRRSKNFSLVNHERGFEQCSTCQQGCAGIAYNVRGAAVVEHSPIGCAQPASAAMGINVANAARGLPDQSVNVLSTNLSESDTVYGGAEKLRATVREAKRRFSPDAIFVLSSCAAGIIGEDIEAVTSELQDELGIPVIPVFCEGFRSKIWISGIDATFHGILRQIVKPARKKQPDLVNVFNFEGSDTFTPLLGKLDLRANYVISLADVETLSRMSEAACTAHICETLATYPAKALEQEFGVPEVRSPPPFGISWTDAWLREIARITDREELAEQVIESEHKRLEPLLETMRAQLAGRRVYIFAGDSYAHSISNMLLDLGLDLIGVNTFHHDQTTDGGLEEADSLGQLVASKGDIGNFSVCDKQPFQMVKVLKDLQPDILIVRHTNMAVIGAKLGIPTIQDGDVNISAGYDGLIKLGERLLTAWRTRRIFQNIARHHRHPYSEWWMAQNDPFLLSSEPVA</sequence>